<dbReference type="AlphaFoldDB" id="A0A0K0XZW3"/>
<keyword evidence="2" id="KW-1185">Reference proteome</keyword>
<proteinExistence type="predicted"/>
<dbReference type="Gene3D" id="3.30.70.1070">
    <property type="entry name" value="Sporulation related repeat"/>
    <property type="match status" value="1"/>
</dbReference>
<sequence length="218" mass="25053">MNAWPWRWIALVLLTANLLAGLLWLSSADRREPERPPIPPLDESLPRLELVTELSQGPQDPTAERCYTIGPLPTLVSQQRAEDRLRPFASAFRSRQTTADSDRGWWVFLPASNRAEATSLSRELAERGLEDYYVVTSGEMENSVSVGLYSSLENARARQARIRSMGFNAQLEVRRETIPQFWVDYRIAPEERSPWRFIVRASPGSQHREIPCWDEDRT</sequence>
<evidence type="ECO:0000313" key="2">
    <source>
        <dbReference type="Proteomes" id="UP000066624"/>
    </source>
</evidence>
<dbReference type="OrthoDB" id="5986009at2"/>
<protein>
    <submittedName>
        <fullName evidence="1">Uncharacterized protein</fullName>
    </submittedName>
</protein>
<dbReference type="EMBL" id="CP012154">
    <property type="protein sequence ID" value="AKS43176.1"/>
    <property type="molecule type" value="Genomic_DNA"/>
</dbReference>
<dbReference type="InterPro" id="IPR007730">
    <property type="entry name" value="SPOR-like_dom"/>
</dbReference>
<accession>A0A0K0XZW3</accession>
<dbReference type="KEGG" id="wma:WM2015_2819"/>
<organism evidence="1 2">
    <name type="scientific">Wenzhouxiangella marina</name>
    <dbReference type="NCBI Taxonomy" id="1579979"/>
    <lineage>
        <taxon>Bacteria</taxon>
        <taxon>Pseudomonadati</taxon>
        <taxon>Pseudomonadota</taxon>
        <taxon>Gammaproteobacteria</taxon>
        <taxon>Chromatiales</taxon>
        <taxon>Wenzhouxiangellaceae</taxon>
        <taxon>Wenzhouxiangella</taxon>
    </lineage>
</organism>
<dbReference type="Pfam" id="PF05036">
    <property type="entry name" value="SPOR"/>
    <property type="match status" value="1"/>
</dbReference>
<dbReference type="SUPFAM" id="SSF110997">
    <property type="entry name" value="Sporulation related repeat"/>
    <property type="match status" value="1"/>
</dbReference>
<reference evidence="1 2" key="1">
    <citation type="submission" date="2015-07" db="EMBL/GenBank/DDBJ databases">
        <authorList>
            <person name="Noorani M."/>
        </authorList>
    </citation>
    <scope>NUCLEOTIDE SEQUENCE [LARGE SCALE GENOMIC DNA]</scope>
    <source>
        <strain evidence="1 2">KCTC 42284</strain>
    </source>
</reference>
<dbReference type="InterPro" id="IPR036680">
    <property type="entry name" value="SPOR-like_sf"/>
</dbReference>
<evidence type="ECO:0000313" key="1">
    <source>
        <dbReference type="EMBL" id="AKS43176.1"/>
    </source>
</evidence>
<dbReference type="STRING" id="1579979.WM2015_2819"/>
<gene>
    <name evidence="1" type="ORF">WM2015_2819</name>
</gene>
<dbReference type="GO" id="GO:0042834">
    <property type="term" value="F:peptidoglycan binding"/>
    <property type="evidence" value="ECO:0007669"/>
    <property type="project" value="InterPro"/>
</dbReference>
<dbReference type="RefSeq" id="WP_049726682.1">
    <property type="nucleotide sequence ID" value="NZ_CP012154.1"/>
</dbReference>
<name>A0A0K0XZW3_9GAMM</name>
<dbReference type="Proteomes" id="UP000066624">
    <property type="component" value="Chromosome"/>
</dbReference>